<dbReference type="EMBL" id="KZ308450">
    <property type="protein sequence ID" value="KAG8229871.1"/>
    <property type="molecule type" value="Genomic_DNA"/>
</dbReference>
<evidence type="ECO:0000259" key="9">
    <source>
        <dbReference type="PROSITE" id="PS51826"/>
    </source>
</evidence>
<dbReference type="InterPro" id="IPR006257">
    <property type="entry name" value="LAT1"/>
</dbReference>
<evidence type="ECO:0000256" key="7">
    <source>
        <dbReference type="SAM" id="MobiDB-lite"/>
    </source>
</evidence>
<comment type="caution">
    <text evidence="10">The sequence shown here is derived from an EMBL/GenBank/DDBJ whole genome shotgun (WGS) entry which is preliminary data.</text>
</comment>
<dbReference type="SUPFAM" id="SSF51230">
    <property type="entry name" value="Single hybrid motif"/>
    <property type="match status" value="1"/>
</dbReference>
<dbReference type="Gene3D" id="3.30.559.10">
    <property type="entry name" value="Chloramphenicol acetyltransferase-like domain"/>
    <property type="match status" value="1"/>
</dbReference>
<dbReference type="SUPFAM" id="SSF52777">
    <property type="entry name" value="CoA-dependent acyltransferases"/>
    <property type="match status" value="1"/>
</dbReference>
<keyword evidence="2 6" id="KW-0808">Transferase</keyword>
<dbReference type="GO" id="GO:0006086">
    <property type="term" value="P:pyruvate decarboxylation to acetyl-CoA"/>
    <property type="evidence" value="ECO:0007669"/>
    <property type="project" value="InterPro"/>
</dbReference>
<evidence type="ECO:0000313" key="10">
    <source>
        <dbReference type="EMBL" id="KAG8229871.1"/>
    </source>
</evidence>
<dbReference type="PROSITE" id="PS00189">
    <property type="entry name" value="LIPOYL"/>
    <property type="match status" value="1"/>
</dbReference>
<dbReference type="InterPro" id="IPR004167">
    <property type="entry name" value="PSBD"/>
</dbReference>
<sequence>MERMLRTTSLIRSGLIRSSSKQLSRNNVTRCLTSECIKGKHYNRTSLTSHLVGSHRYTSPSLSISQRYYASDSDFPAHNKVLLPALSPTMEKGTIISWEKKEGDKLNEGDLLAEIETDKATMGFETPEEGYLAKILISAGSKDVPIGKLVCIIVENEEDVAAFKDYKDTGEAAGPPKAAAAPPPPSPSAAPPMPPPPPPPPSPVVPPPTVAPPTPAATTPGGRVFASPLARRLAAEKGLDLGAVGSGSGMYASVTSADLTAAPAAAAAPPAAIPRAPGAAYTDIPVSNIRAVIAQRLLESKQNIPHYYLSVDINMDKVMALRKEFNDQLASKKPAKTPEGVEIKPQKLSVNDFIIKAAASACKKVPEANSSWMGTVIREYHTVDVSVAVATPRGLITPIVFNAERKGLADINHDVQILAEKARAGKLQPHEFQGGTISISNLGMFGVKNFSAIINPPQACILAVGSTEKRIIPDENSEDGHSVANMLSVTLSCDHRVVDGAVGAQWLAAFRSFLERPHTMLL</sequence>
<feature type="compositionally biased region" description="Pro residues" evidence="7">
    <location>
        <begin position="181"/>
        <end position="215"/>
    </location>
</feature>
<keyword evidence="4" id="KW-0809">Transit peptide</keyword>
<dbReference type="PROSITE" id="PS51826">
    <property type="entry name" value="PSBD"/>
    <property type="match status" value="1"/>
</dbReference>
<evidence type="ECO:0000256" key="3">
    <source>
        <dbReference type="ARBA" id="ARBA00022823"/>
    </source>
</evidence>
<dbReference type="FunFam" id="2.40.50.100:FF:000010">
    <property type="entry name" value="Acetyltransferase component of pyruvate dehydrogenase complex"/>
    <property type="match status" value="1"/>
</dbReference>
<dbReference type="Gene3D" id="2.40.50.100">
    <property type="match status" value="1"/>
</dbReference>
<comment type="subcellular location">
    <subcellularLocation>
        <location evidence="6">Mitochondrion</location>
    </subcellularLocation>
</comment>
<keyword evidence="3 6" id="KW-0450">Lipoyl</keyword>
<dbReference type="InterPro" id="IPR003016">
    <property type="entry name" value="2-oxoA_DH_lipoyl-BS"/>
</dbReference>
<dbReference type="InterPro" id="IPR001078">
    <property type="entry name" value="2-oxoacid_DH_actylTfrase"/>
</dbReference>
<dbReference type="GO" id="GO:0005739">
    <property type="term" value="C:mitochondrion"/>
    <property type="evidence" value="ECO:0007669"/>
    <property type="project" value="UniProtKB-SubCell"/>
</dbReference>
<dbReference type="InterPro" id="IPR045257">
    <property type="entry name" value="E2/Pdx1"/>
</dbReference>
<reference evidence="10" key="2">
    <citation type="submission" date="2017-10" db="EMBL/GenBank/DDBJ databases">
        <title>Ladona fulva Genome sequencing and assembly.</title>
        <authorList>
            <person name="Murali S."/>
            <person name="Richards S."/>
            <person name="Bandaranaike D."/>
            <person name="Bellair M."/>
            <person name="Blankenburg K."/>
            <person name="Chao H."/>
            <person name="Dinh H."/>
            <person name="Doddapaneni H."/>
            <person name="Dugan-Rocha S."/>
            <person name="Elkadiri S."/>
            <person name="Gnanaolivu R."/>
            <person name="Hernandez B."/>
            <person name="Skinner E."/>
            <person name="Javaid M."/>
            <person name="Lee S."/>
            <person name="Li M."/>
            <person name="Ming W."/>
            <person name="Munidasa M."/>
            <person name="Muniz J."/>
            <person name="Nguyen L."/>
            <person name="Hughes D."/>
            <person name="Osuji N."/>
            <person name="Pu L.-L."/>
            <person name="Puazo M."/>
            <person name="Qu C."/>
            <person name="Quiroz J."/>
            <person name="Raj R."/>
            <person name="Weissenberger G."/>
            <person name="Xin Y."/>
            <person name="Zou X."/>
            <person name="Han Y."/>
            <person name="Worley K."/>
            <person name="Muzny D."/>
            <person name="Gibbs R."/>
        </authorList>
    </citation>
    <scope>NUCLEOTIDE SEQUENCE</scope>
    <source>
        <strain evidence="10">Sampled in the wild</strain>
    </source>
</reference>
<dbReference type="Pfam" id="PF00364">
    <property type="entry name" value="Biotin_lipoyl"/>
    <property type="match status" value="1"/>
</dbReference>
<dbReference type="InterPro" id="IPR023213">
    <property type="entry name" value="CAT-like_dom_sf"/>
</dbReference>
<dbReference type="PROSITE" id="PS50968">
    <property type="entry name" value="BIOTINYL_LIPOYL"/>
    <property type="match status" value="1"/>
</dbReference>
<feature type="domain" description="Peripheral subunit-binding (PSBD)" evidence="9">
    <location>
        <begin position="225"/>
        <end position="263"/>
    </location>
</feature>
<evidence type="ECO:0000313" key="11">
    <source>
        <dbReference type="Proteomes" id="UP000792457"/>
    </source>
</evidence>
<keyword evidence="11" id="KW-1185">Reference proteome</keyword>
<dbReference type="PANTHER" id="PTHR23151:SF90">
    <property type="entry name" value="DIHYDROLIPOYLLYSINE-RESIDUE ACETYLTRANSFERASE COMPONENT OF PYRUVATE DEHYDROGENASE COMPLEX, MITOCHONDRIAL-RELATED"/>
    <property type="match status" value="1"/>
</dbReference>
<dbReference type="InterPro" id="IPR036625">
    <property type="entry name" value="E3-bd_dom_sf"/>
</dbReference>
<evidence type="ECO:0000256" key="5">
    <source>
        <dbReference type="ARBA" id="ARBA00023315"/>
    </source>
</evidence>
<evidence type="ECO:0000256" key="6">
    <source>
        <dbReference type="RuleBase" id="RU361137"/>
    </source>
</evidence>
<dbReference type="NCBIfam" id="TIGR01349">
    <property type="entry name" value="PDHac_trf_mito"/>
    <property type="match status" value="1"/>
</dbReference>
<dbReference type="CDD" id="cd06849">
    <property type="entry name" value="lipoyl_domain"/>
    <property type="match status" value="1"/>
</dbReference>
<evidence type="ECO:0000256" key="1">
    <source>
        <dbReference type="ARBA" id="ARBA00007317"/>
    </source>
</evidence>
<dbReference type="Proteomes" id="UP000792457">
    <property type="component" value="Unassembled WGS sequence"/>
</dbReference>
<dbReference type="InterPro" id="IPR011053">
    <property type="entry name" value="Single_hybrid_motif"/>
</dbReference>
<gene>
    <name evidence="10" type="ORF">J437_LFUL008261</name>
</gene>
<dbReference type="OrthoDB" id="537444at2759"/>
<feature type="domain" description="Lipoyl-binding" evidence="8">
    <location>
        <begin position="78"/>
        <end position="154"/>
    </location>
</feature>
<dbReference type="Pfam" id="PF00198">
    <property type="entry name" value="2-oxoacid_dh"/>
    <property type="match status" value="1"/>
</dbReference>
<evidence type="ECO:0000259" key="8">
    <source>
        <dbReference type="PROSITE" id="PS50968"/>
    </source>
</evidence>
<dbReference type="EC" id="2.3.1.12" evidence="6"/>
<evidence type="ECO:0000256" key="2">
    <source>
        <dbReference type="ARBA" id="ARBA00022679"/>
    </source>
</evidence>
<keyword evidence="5 6" id="KW-0012">Acyltransferase</keyword>
<comment type="similarity">
    <text evidence="1 6">Belongs to the 2-oxoacid dehydrogenase family.</text>
</comment>
<comment type="function">
    <text evidence="6">The pyruvate dehydrogenase complex catalyzes the overall conversion of pyruvate to acetyl-CoA and CO(2).</text>
</comment>
<dbReference type="FunFam" id="3.30.559.10:FF:000003">
    <property type="entry name" value="Acetyltransferase component of pyruvate dehydrogenase complex"/>
    <property type="match status" value="1"/>
</dbReference>
<organism evidence="10 11">
    <name type="scientific">Ladona fulva</name>
    <name type="common">Scarce chaser dragonfly</name>
    <name type="synonym">Libellula fulva</name>
    <dbReference type="NCBI Taxonomy" id="123851"/>
    <lineage>
        <taxon>Eukaryota</taxon>
        <taxon>Metazoa</taxon>
        <taxon>Ecdysozoa</taxon>
        <taxon>Arthropoda</taxon>
        <taxon>Hexapoda</taxon>
        <taxon>Insecta</taxon>
        <taxon>Pterygota</taxon>
        <taxon>Palaeoptera</taxon>
        <taxon>Odonata</taxon>
        <taxon>Epiprocta</taxon>
        <taxon>Anisoptera</taxon>
        <taxon>Libelluloidea</taxon>
        <taxon>Libellulidae</taxon>
        <taxon>Ladona</taxon>
    </lineage>
</organism>
<comment type="catalytic activity">
    <reaction evidence="6">
        <text>N(6)-[(R)-dihydrolipoyl]-L-lysyl-[protein] + acetyl-CoA = N(6)-[(R)-S(8)-acetyldihydrolipoyl]-L-lysyl-[protein] + CoA</text>
        <dbReference type="Rhea" id="RHEA:17017"/>
        <dbReference type="Rhea" id="RHEA-COMP:10475"/>
        <dbReference type="Rhea" id="RHEA-COMP:10478"/>
        <dbReference type="ChEBI" id="CHEBI:57287"/>
        <dbReference type="ChEBI" id="CHEBI:57288"/>
        <dbReference type="ChEBI" id="CHEBI:83100"/>
        <dbReference type="ChEBI" id="CHEBI:83111"/>
        <dbReference type="EC" id="2.3.1.12"/>
    </reaction>
</comment>
<dbReference type="PANTHER" id="PTHR23151">
    <property type="entry name" value="DIHYDROLIPOAMIDE ACETYL/SUCCINYL-TRANSFERASE-RELATED"/>
    <property type="match status" value="1"/>
</dbReference>
<protein>
    <recommendedName>
        <fullName evidence="6">Acetyltransferase component of pyruvate dehydrogenase complex</fullName>
        <ecNumber evidence="6">2.3.1.12</ecNumber>
    </recommendedName>
</protein>
<name>A0A8K0K8Y8_LADFU</name>
<dbReference type="InterPro" id="IPR000089">
    <property type="entry name" value="Biotin_lipoyl"/>
</dbReference>
<dbReference type="Pfam" id="PF02817">
    <property type="entry name" value="E3_binding"/>
    <property type="match status" value="1"/>
</dbReference>
<evidence type="ECO:0000256" key="4">
    <source>
        <dbReference type="ARBA" id="ARBA00022946"/>
    </source>
</evidence>
<dbReference type="SUPFAM" id="SSF47005">
    <property type="entry name" value="Peripheral subunit-binding domain of 2-oxo acid dehydrogenase complex"/>
    <property type="match status" value="1"/>
</dbReference>
<dbReference type="GO" id="GO:0045254">
    <property type="term" value="C:pyruvate dehydrogenase complex"/>
    <property type="evidence" value="ECO:0007669"/>
    <property type="project" value="UniProtKB-UniRule"/>
</dbReference>
<dbReference type="AlphaFoldDB" id="A0A8K0K8Y8"/>
<dbReference type="Gene3D" id="4.10.320.10">
    <property type="entry name" value="E3-binding domain"/>
    <property type="match status" value="1"/>
</dbReference>
<proteinExistence type="inferred from homology"/>
<dbReference type="GO" id="GO:0004742">
    <property type="term" value="F:dihydrolipoyllysine-residue acetyltransferase activity"/>
    <property type="evidence" value="ECO:0007669"/>
    <property type="project" value="UniProtKB-UniRule"/>
</dbReference>
<feature type="region of interest" description="Disordered" evidence="7">
    <location>
        <begin position="168"/>
        <end position="223"/>
    </location>
</feature>
<reference evidence="10" key="1">
    <citation type="submission" date="2013-04" db="EMBL/GenBank/DDBJ databases">
        <authorList>
            <person name="Qu J."/>
            <person name="Murali S.C."/>
            <person name="Bandaranaike D."/>
            <person name="Bellair M."/>
            <person name="Blankenburg K."/>
            <person name="Chao H."/>
            <person name="Dinh H."/>
            <person name="Doddapaneni H."/>
            <person name="Downs B."/>
            <person name="Dugan-Rocha S."/>
            <person name="Elkadiri S."/>
            <person name="Gnanaolivu R.D."/>
            <person name="Hernandez B."/>
            <person name="Javaid M."/>
            <person name="Jayaseelan J.C."/>
            <person name="Lee S."/>
            <person name="Li M."/>
            <person name="Ming W."/>
            <person name="Munidasa M."/>
            <person name="Muniz J."/>
            <person name="Nguyen L."/>
            <person name="Ongeri F."/>
            <person name="Osuji N."/>
            <person name="Pu L.-L."/>
            <person name="Puazo M."/>
            <person name="Qu C."/>
            <person name="Quiroz J."/>
            <person name="Raj R."/>
            <person name="Weissenberger G."/>
            <person name="Xin Y."/>
            <person name="Zou X."/>
            <person name="Han Y."/>
            <person name="Richards S."/>
            <person name="Worley K."/>
            <person name="Muzny D."/>
            <person name="Gibbs R."/>
        </authorList>
    </citation>
    <scope>NUCLEOTIDE SEQUENCE</scope>
    <source>
        <strain evidence="10">Sampled in the wild</strain>
    </source>
</reference>
<comment type="cofactor">
    <cofactor evidence="6">
        <name>(R)-lipoate</name>
        <dbReference type="ChEBI" id="CHEBI:83088"/>
    </cofactor>
    <text evidence="6">Binds 1 lipoyl cofactor covalently.</text>
</comment>
<accession>A0A8K0K8Y8</accession>